<keyword evidence="2" id="KW-1185">Reference proteome</keyword>
<dbReference type="RefSeq" id="WP_399648356.1">
    <property type="nucleotide sequence ID" value="NZ_JBITYG010000003.1"/>
</dbReference>
<protein>
    <submittedName>
        <fullName evidence="1">Uncharacterized protein</fullName>
    </submittedName>
</protein>
<dbReference type="Proteomes" id="UP001614394">
    <property type="component" value="Unassembled WGS sequence"/>
</dbReference>
<accession>A0ABW8C5I9</accession>
<name>A0ABW8C5I9_9ACTN</name>
<gene>
    <name evidence="1" type="ORF">ACIGXA_14290</name>
</gene>
<reference evidence="1 2" key="1">
    <citation type="submission" date="2024-10" db="EMBL/GenBank/DDBJ databases">
        <title>The Natural Products Discovery Center: Release of the First 8490 Sequenced Strains for Exploring Actinobacteria Biosynthetic Diversity.</title>
        <authorList>
            <person name="Kalkreuter E."/>
            <person name="Kautsar S.A."/>
            <person name="Yang D."/>
            <person name="Bader C.D."/>
            <person name="Teijaro C.N."/>
            <person name="Fluegel L."/>
            <person name="Davis C.M."/>
            <person name="Simpson J.R."/>
            <person name="Lauterbach L."/>
            <person name="Steele A.D."/>
            <person name="Gui C."/>
            <person name="Meng S."/>
            <person name="Li G."/>
            <person name="Viehrig K."/>
            <person name="Ye F."/>
            <person name="Su P."/>
            <person name="Kiefer A.F."/>
            <person name="Nichols A."/>
            <person name="Cepeda A.J."/>
            <person name="Yan W."/>
            <person name="Fan B."/>
            <person name="Jiang Y."/>
            <person name="Adhikari A."/>
            <person name="Zheng C.-J."/>
            <person name="Schuster L."/>
            <person name="Cowan T.M."/>
            <person name="Smanski M.J."/>
            <person name="Chevrette M.G."/>
            <person name="De Carvalho L.P.S."/>
            <person name="Shen B."/>
        </authorList>
    </citation>
    <scope>NUCLEOTIDE SEQUENCE [LARGE SCALE GENOMIC DNA]</scope>
    <source>
        <strain evidence="1 2">NPDC053399</strain>
    </source>
</reference>
<evidence type="ECO:0000313" key="2">
    <source>
        <dbReference type="Proteomes" id="UP001614394"/>
    </source>
</evidence>
<organism evidence="1 2">
    <name type="scientific">Streptomyces fildesensis</name>
    <dbReference type="NCBI Taxonomy" id="375757"/>
    <lineage>
        <taxon>Bacteria</taxon>
        <taxon>Bacillati</taxon>
        <taxon>Actinomycetota</taxon>
        <taxon>Actinomycetes</taxon>
        <taxon>Kitasatosporales</taxon>
        <taxon>Streptomycetaceae</taxon>
        <taxon>Streptomyces</taxon>
    </lineage>
</organism>
<sequence>MIPRVNYEYSSNIPEDATFWMPSEDEIPDDEGIGNFRDVWMILNEPESEVQSVVAEEEKLIEVLDQIADSPQNYELIAEAIDSQDADVLTEGPLKSAFLQLTEGLLQESEDYPSSLRGLEVGVAGLSYALSMIGAVPVASCRGHVGDYAWSESPVVFAALDQQRVEWLQPFMREAHCGFHISPSREEFIAIDAPSIKDSSRLAHLILENFQNRPRIFNKWLDLSLIDAIHEESFEGEG</sequence>
<evidence type="ECO:0000313" key="1">
    <source>
        <dbReference type="EMBL" id="MFI9101684.1"/>
    </source>
</evidence>
<dbReference type="EMBL" id="JBITYG010000003">
    <property type="protein sequence ID" value="MFI9101684.1"/>
    <property type="molecule type" value="Genomic_DNA"/>
</dbReference>
<comment type="caution">
    <text evidence="1">The sequence shown here is derived from an EMBL/GenBank/DDBJ whole genome shotgun (WGS) entry which is preliminary data.</text>
</comment>
<proteinExistence type="predicted"/>